<keyword evidence="2" id="KW-1185">Reference proteome</keyword>
<proteinExistence type="predicted"/>
<dbReference type="AlphaFoldDB" id="F0SLU3"/>
<sequence length="107" mass="11556">MRLGRTNDGLIAVVGSGWQTVVSYETARSGILCLRHPPVEDGRATPLCPAFAGVGSAPRTVARSVANGMKFPMFRGWRLVCELHSGMQPAWLMRSQGNGPRSGPYGW</sequence>
<dbReference type="Proteomes" id="UP000006860">
    <property type="component" value="Chromosome"/>
</dbReference>
<accession>F0SLU3</accession>
<name>F0SLU3_RUBBR</name>
<evidence type="ECO:0000313" key="2">
    <source>
        <dbReference type="Proteomes" id="UP000006860"/>
    </source>
</evidence>
<dbReference type="HOGENOM" id="CLU_2208126_0_0_0"/>
<dbReference type="KEGG" id="pbs:Plabr_1221"/>
<protein>
    <submittedName>
        <fullName evidence="1">Uncharacterized protein</fullName>
    </submittedName>
</protein>
<gene>
    <name evidence="1" type="ordered locus">Plabr_1221</name>
</gene>
<organism evidence="1 2">
    <name type="scientific">Rubinisphaera brasiliensis (strain ATCC 49424 / DSM 5305 / JCM 21570 / IAM 15109 / NBRC 103401 / IFAM 1448)</name>
    <name type="common">Planctomyces brasiliensis</name>
    <dbReference type="NCBI Taxonomy" id="756272"/>
    <lineage>
        <taxon>Bacteria</taxon>
        <taxon>Pseudomonadati</taxon>
        <taxon>Planctomycetota</taxon>
        <taxon>Planctomycetia</taxon>
        <taxon>Planctomycetales</taxon>
        <taxon>Planctomycetaceae</taxon>
        <taxon>Rubinisphaera</taxon>
    </lineage>
</organism>
<dbReference type="EMBL" id="CP002546">
    <property type="protein sequence ID" value="ADY58834.1"/>
    <property type="molecule type" value="Genomic_DNA"/>
</dbReference>
<evidence type="ECO:0000313" key="1">
    <source>
        <dbReference type="EMBL" id="ADY58834.1"/>
    </source>
</evidence>
<reference evidence="2" key="1">
    <citation type="submission" date="2011-02" db="EMBL/GenBank/DDBJ databases">
        <title>The complete genome of Planctomyces brasiliensis DSM 5305.</title>
        <authorList>
            <person name="Lucas S."/>
            <person name="Copeland A."/>
            <person name="Lapidus A."/>
            <person name="Bruce D."/>
            <person name="Goodwin L."/>
            <person name="Pitluck S."/>
            <person name="Kyrpides N."/>
            <person name="Mavromatis K."/>
            <person name="Pagani I."/>
            <person name="Ivanova N."/>
            <person name="Ovchinnikova G."/>
            <person name="Lu M."/>
            <person name="Detter J.C."/>
            <person name="Han C."/>
            <person name="Land M."/>
            <person name="Hauser L."/>
            <person name="Markowitz V."/>
            <person name="Cheng J.-F."/>
            <person name="Hugenholtz P."/>
            <person name="Woyke T."/>
            <person name="Wu D."/>
            <person name="Tindall B."/>
            <person name="Pomrenke H.G."/>
            <person name="Brambilla E."/>
            <person name="Klenk H.-P."/>
            <person name="Eisen J.A."/>
        </authorList>
    </citation>
    <scope>NUCLEOTIDE SEQUENCE [LARGE SCALE GENOMIC DNA]</scope>
    <source>
        <strain evidence="2">ATCC 49424 / DSM 5305 / JCM 21570 / NBRC 103401 / IFAM 1448</strain>
    </source>
</reference>
<dbReference type="STRING" id="756272.Plabr_1221"/>